<dbReference type="Pfam" id="PF07722">
    <property type="entry name" value="Peptidase_C26"/>
    <property type="match status" value="1"/>
</dbReference>
<dbReference type="SUPFAM" id="SSF52317">
    <property type="entry name" value="Class I glutamine amidotransferase-like"/>
    <property type="match status" value="1"/>
</dbReference>
<evidence type="ECO:0000313" key="1">
    <source>
        <dbReference type="EMBL" id="TVT14050.1"/>
    </source>
</evidence>
<dbReference type="GO" id="GO:0016787">
    <property type="term" value="F:hydrolase activity"/>
    <property type="evidence" value="ECO:0007669"/>
    <property type="project" value="InterPro"/>
</dbReference>
<organism evidence="1 2">
    <name type="scientific">Amycolatopsis acidiphila</name>
    <dbReference type="NCBI Taxonomy" id="715473"/>
    <lineage>
        <taxon>Bacteria</taxon>
        <taxon>Bacillati</taxon>
        <taxon>Actinomycetota</taxon>
        <taxon>Actinomycetes</taxon>
        <taxon>Pseudonocardiales</taxon>
        <taxon>Pseudonocardiaceae</taxon>
        <taxon>Amycolatopsis</taxon>
    </lineage>
</organism>
<dbReference type="OrthoDB" id="9813383at2"/>
<protein>
    <submittedName>
        <fullName evidence="1">Uncharacterized protein</fullName>
    </submittedName>
</protein>
<comment type="caution">
    <text evidence="1">The sequence shown here is derived from an EMBL/GenBank/DDBJ whole genome shotgun (WGS) entry which is preliminary data.</text>
</comment>
<dbReference type="Proteomes" id="UP000318578">
    <property type="component" value="Unassembled WGS sequence"/>
</dbReference>
<dbReference type="EMBL" id="VJZA01000145">
    <property type="protein sequence ID" value="TVT14050.1"/>
    <property type="molecule type" value="Genomic_DNA"/>
</dbReference>
<gene>
    <name evidence="1" type="ORF">FNH06_38220</name>
</gene>
<dbReference type="Gene3D" id="3.40.50.880">
    <property type="match status" value="1"/>
</dbReference>
<keyword evidence="2" id="KW-1185">Reference proteome</keyword>
<evidence type="ECO:0000313" key="2">
    <source>
        <dbReference type="Proteomes" id="UP000318578"/>
    </source>
</evidence>
<dbReference type="PROSITE" id="PS51273">
    <property type="entry name" value="GATASE_TYPE_1"/>
    <property type="match status" value="1"/>
</dbReference>
<accession>A0A557ZPY6</accession>
<sequence>MSGDAPVLAVTQRVLRDPGHGELRTALDVRWPRFLRECGFLAVPMPLDSALAVEVLHRTGCRGLVLTGGDDLGSVPERDALERQLFRLALEHGRPVVGVCRGMQLIVDLFGGSLRQVPGHVAQTHVLTGPYGGRRVNSYHTWAALDGPPHFDVTARCGPVVEAIVHRSEPIAGIMWHPERADPADPEDVALFTRIFGEVSCVP</sequence>
<reference evidence="1 2" key="1">
    <citation type="submission" date="2019-07" db="EMBL/GenBank/DDBJ databases">
        <title>New species of Amycolatopsis and Streptomyces.</title>
        <authorList>
            <person name="Duangmal K."/>
            <person name="Teo W.F.A."/>
            <person name="Lipun K."/>
        </authorList>
    </citation>
    <scope>NUCLEOTIDE SEQUENCE [LARGE SCALE GENOMIC DNA]</scope>
    <source>
        <strain evidence="1 2">JCM 30562</strain>
    </source>
</reference>
<dbReference type="AlphaFoldDB" id="A0A557ZPY6"/>
<dbReference type="InterPro" id="IPR029062">
    <property type="entry name" value="Class_I_gatase-like"/>
</dbReference>
<dbReference type="InterPro" id="IPR011697">
    <property type="entry name" value="Peptidase_C26"/>
</dbReference>
<dbReference type="RefSeq" id="WP_144645906.1">
    <property type="nucleotide sequence ID" value="NZ_BNAX01000005.1"/>
</dbReference>
<name>A0A557ZPY6_9PSEU</name>
<proteinExistence type="predicted"/>